<feature type="compositionally biased region" description="Polar residues" evidence="4">
    <location>
        <begin position="1023"/>
        <end position="1032"/>
    </location>
</feature>
<dbReference type="PANTHER" id="PTHR24366">
    <property type="entry name" value="IG(IMMUNOGLOBULIN) AND LRR(LEUCINE RICH REPEAT) DOMAINS"/>
    <property type="match status" value="1"/>
</dbReference>
<feature type="compositionally biased region" description="Polar residues" evidence="4">
    <location>
        <begin position="1301"/>
        <end position="1315"/>
    </location>
</feature>
<keyword evidence="1" id="KW-0433">Leucine-rich repeat</keyword>
<evidence type="ECO:0000256" key="3">
    <source>
        <dbReference type="ARBA" id="ARBA00022737"/>
    </source>
</evidence>
<feature type="region of interest" description="Disordered" evidence="4">
    <location>
        <begin position="1375"/>
        <end position="1403"/>
    </location>
</feature>
<gene>
    <name evidence="6" type="ORF">O3P69_010629</name>
</gene>
<feature type="compositionally biased region" description="Low complexity" evidence="4">
    <location>
        <begin position="85"/>
        <end position="96"/>
    </location>
</feature>
<feature type="compositionally biased region" description="Low complexity" evidence="4">
    <location>
        <begin position="1232"/>
        <end position="1242"/>
    </location>
</feature>
<feature type="region of interest" description="Disordered" evidence="4">
    <location>
        <begin position="654"/>
        <end position="887"/>
    </location>
</feature>
<feature type="compositionally biased region" description="Low complexity" evidence="4">
    <location>
        <begin position="1256"/>
        <end position="1266"/>
    </location>
</feature>
<dbReference type="InterPro" id="IPR032675">
    <property type="entry name" value="LRR_dom_sf"/>
</dbReference>
<reference evidence="6 7" key="1">
    <citation type="submission" date="2023-03" db="EMBL/GenBank/DDBJ databases">
        <title>High-quality genome of Scylla paramamosain provides insights in environmental adaptation.</title>
        <authorList>
            <person name="Zhang L."/>
        </authorList>
    </citation>
    <scope>NUCLEOTIDE SEQUENCE [LARGE SCALE GENOMIC DNA]</scope>
    <source>
        <strain evidence="6">LZ_2023a</strain>
        <tissue evidence="6">Muscle</tissue>
    </source>
</reference>
<feature type="compositionally biased region" description="Polar residues" evidence="4">
    <location>
        <begin position="1153"/>
        <end position="1164"/>
    </location>
</feature>
<keyword evidence="3" id="KW-0677">Repeat</keyword>
<dbReference type="Gene3D" id="3.80.10.10">
    <property type="entry name" value="Ribonuclease Inhibitor"/>
    <property type="match status" value="2"/>
</dbReference>
<feature type="region of interest" description="Disordered" evidence="4">
    <location>
        <begin position="1299"/>
        <end position="1331"/>
    </location>
</feature>
<evidence type="ECO:0000313" key="6">
    <source>
        <dbReference type="EMBL" id="KAK8386011.1"/>
    </source>
</evidence>
<dbReference type="Pfam" id="PF13855">
    <property type="entry name" value="LRR_8"/>
    <property type="match status" value="2"/>
</dbReference>
<sequence>MARSTQPLPRTRSITTTITTIITLFIVATLPALSQSQEVPQGCNLHPQEKLVSCRSVNTSLLQDFLHQVIPVTTITPQDIIITTTATPDNSTSTTNISTPHPHTTAESESEDEASEQRSNSSNTPSWESSEITELECVGCGVPKLTPPLFGPLATLERLTIVDSGLEEILPDALASHALTLVHLDLSYNLLQSVPGEVVKLTRLQILDLRHNGIHHVAEGTVLSSMRTLRYLYLDHNQLGQTLSSSQDQRSRKSVFDLWAAAEDTRPLPRLSHLGLSFNALKEVPSGAFTDLANLLHLDLSHNLLTSLRQSDLPSSLLNLDLGGNPWSCTCETAWILQQQSNPLPSITITSPTCFSPLHLHHHHLDSLSASEVCLPEDDLSSSQEDQVVHIGDDVQGPLRDAFRAVRLLNATALTTHALLISWRVDAAFYSLGTPPLQPLSWAVTVRNMTQDSSEVQVTHLRLERYRKEQPHWTPGDGLFAEVLGGLSADTAYVICLTVVQGHRLYTRQGHCLQSITLSTLSVPPPSVPSAATAPEALQSYSTQDYDIHTEAFTVWSEPHSASLSWNVTILPRESGARFLVPHESQLLRPLGWRVSYRQDGEEDKETNVVLVSRGGEPLQNFTNRYSIEGLQAGSKYVFCLHTLTDEELMEALAGSNSKRPQHDMSPLQPLPWEAHSHTLPTTAQVVDSRRGGGHQEFETNTGNLPPPLPSQPASPTHTTLPPPESKPPFSAPSMPSSHSFQPHPPSTSSSSTFPSTSPDLPPAPPNFPPAPPNLPPSPPSLPPSPPNLSSSPPNFPPGPPSLPPGPPSLPPGPPSFPPISNTRPPRPSQPPSSGGFVYTSSGKRIPLPSGPSGLVPPFGVPPPIPVRDPGPRRGVPSPPASSRPSRQRFIYEFEETSPAPPSPPPSSSPRTQIYTYQTRRRRAVEGRRVSSFKTTPLCRQVVTPAELDVVLPATIAATISCATTVVVVLLVCCCCWPRRCCRRKSAWRSRSTHDLRKVSTISAPSPVTVFSGHTSVMAGTGTARNNGSAATSREELPADSDQAARSISMTSSSGYLTPLSIPNGHDPQSQNPDPKVAYLSLMQSRLLQKHKDMPDFHPGYDIPPTASNKTLVGYDYPHPTPVDPTNGGGRKSRTLSTSPPPQLPSPSSSDSNFNVSIGNTPEPNRNPAEVNLNIPFQQLKSSGLTKSVHVPPRDSDNSNYIYTGEETPTSTPVRTYLKHPPPSKARHRKFGQAQQGGQEQGSMLQSLSRSTPDLATATAGTTQTGSESPPGQPVSLPHATTAVETSGYINFPAVQRDTDVSNQQKQPANGNSSSSKEREPFHTWAGHSTKARPGVGEVVLSGGTLIEVPEGYVVPNAPKPTPFIRLLVRGQDESKDNTLQATSLPPSVHEENGDEGAGVTRLAPKTDNNRLVINTAVAL</sequence>
<dbReference type="InterPro" id="IPR003591">
    <property type="entry name" value="Leu-rich_rpt_typical-subtyp"/>
</dbReference>
<feature type="compositionally biased region" description="Polar residues" evidence="4">
    <location>
        <begin position="1044"/>
        <end position="1056"/>
    </location>
</feature>
<dbReference type="InterPro" id="IPR001611">
    <property type="entry name" value="Leu-rich_rpt"/>
</dbReference>
<evidence type="ECO:0000256" key="4">
    <source>
        <dbReference type="SAM" id="MobiDB-lite"/>
    </source>
</evidence>
<feature type="compositionally biased region" description="Low complexity" evidence="4">
    <location>
        <begin position="847"/>
        <end position="858"/>
    </location>
</feature>
<feature type="compositionally biased region" description="Pro residues" evidence="4">
    <location>
        <begin position="760"/>
        <end position="787"/>
    </location>
</feature>
<dbReference type="Proteomes" id="UP001487740">
    <property type="component" value="Unassembled WGS sequence"/>
</dbReference>
<dbReference type="SMART" id="SM00082">
    <property type="entry name" value="LRRCT"/>
    <property type="match status" value="1"/>
</dbReference>
<feature type="compositionally biased region" description="Pro residues" evidence="4">
    <location>
        <begin position="859"/>
        <end position="869"/>
    </location>
</feature>
<feature type="compositionally biased region" description="Low complexity" evidence="4">
    <location>
        <begin position="732"/>
        <end position="759"/>
    </location>
</feature>
<feature type="region of interest" description="Disordered" evidence="4">
    <location>
        <begin position="85"/>
        <end position="130"/>
    </location>
</feature>
<dbReference type="PROSITE" id="PS51450">
    <property type="entry name" value="LRR"/>
    <property type="match status" value="2"/>
</dbReference>
<evidence type="ECO:0000313" key="7">
    <source>
        <dbReference type="Proteomes" id="UP001487740"/>
    </source>
</evidence>
<feature type="compositionally biased region" description="Polar residues" evidence="4">
    <location>
        <begin position="1243"/>
        <end position="1254"/>
    </location>
</feature>
<feature type="region of interest" description="Disordered" evidence="4">
    <location>
        <begin position="1019"/>
        <end position="1075"/>
    </location>
</feature>
<feature type="compositionally biased region" description="Polar residues" evidence="4">
    <location>
        <begin position="1198"/>
        <end position="1214"/>
    </location>
</feature>
<feature type="compositionally biased region" description="Pro residues" evidence="4">
    <location>
        <begin position="794"/>
        <end position="818"/>
    </location>
</feature>
<protein>
    <recommendedName>
        <fullName evidence="5">LRRCT domain-containing protein</fullName>
    </recommendedName>
</protein>
<dbReference type="InterPro" id="IPR000483">
    <property type="entry name" value="Cys-rich_flank_reg_C"/>
</dbReference>
<evidence type="ECO:0000259" key="5">
    <source>
        <dbReference type="SMART" id="SM00082"/>
    </source>
</evidence>
<feature type="compositionally biased region" description="Pro residues" evidence="4">
    <location>
        <begin position="721"/>
        <end position="731"/>
    </location>
</feature>
<feature type="region of interest" description="Disordered" evidence="4">
    <location>
        <begin position="1092"/>
        <end position="1170"/>
    </location>
</feature>
<feature type="region of interest" description="Disordered" evidence="4">
    <location>
        <begin position="1184"/>
        <end position="1279"/>
    </location>
</feature>
<keyword evidence="7" id="KW-1185">Reference proteome</keyword>
<dbReference type="SUPFAM" id="SSF52058">
    <property type="entry name" value="L domain-like"/>
    <property type="match status" value="1"/>
</dbReference>
<feature type="domain" description="LRRCT" evidence="5">
    <location>
        <begin position="325"/>
        <end position="375"/>
    </location>
</feature>
<name>A0AAW0TF77_SCYPA</name>
<dbReference type="PANTHER" id="PTHR24366:SF96">
    <property type="entry name" value="LEUCINE RICH REPEAT CONTAINING 53"/>
    <property type="match status" value="1"/>
</dbReference>
<keyword evidence="2" id="KW-0732">Signal</keyword>
<feature type="compositionally biased region" description="Basic and acidic residues" evidence="4">
    <location>
        <begin position="688"/>
        <end position="698"/>
    </location>
</feature>
<dbReference type="EMBL" id="JARAKH010000031">
    <property type="protein sequence ID" value="KAK8386011.1"/>
    <property type="molecule type" value="Genomic_DNA"/>
</dbReference>
<feature type="compositionally biased region" description="Low complexity" evidence="4">
    <location>
        <begin position="119"/>
        <end position="130"/>
    </location>
</feature>
<dbReference type="SMART" id="SM00369">
    <property type="entry name" value="LRR_TYP"/>
    <property type="match status" value="4"/>
</dbReference>
<proteinExistence type="predicted"/>
<evidence type="ECO:0000256" key="2">
    <source>
        <dbReference type="ARBA" id="ARBA00022729"/>
    </source>
</evidence>
<accession>A0AAW0TF77</accession>
<organism evidence="6 7">
    <name type="scientific">Scylla paramamosain</name>
    <name type="common">Mud crab</name>
    <dbReference type="NCBI Taxonomy" id="85552"/>
    <lineage>
        <taxon>Eukaryota</taxon>
        <taxon>Metazoa</taxon>
        <taxon>Ecdysozoa</taxon>
        <taxon>Arthropoda</taxon>
        <taxon>Crustacea</taxon>
        <taxon>Multicrustacea</taxon>
        <taxon>Malacostraca</taxon>
        <taxon>Eumalacostraca</taxon>
        <taxon>Eucarida</taxon>
        <taxon>Decapoda</taxon>
        <taxon>Pleocyemata</taxon>
        <taxon>Brachyura</taxon>
        <taxon>Eubrachyura</taxon>
        <taxon>Portunoidea</taxon>
        <taxon>Portunidae</taxon>
        <taxon>Portuninae</taxon>
        <taxon>Scylla</taxon>
    </lineage>
</organism>
<comment type="caution">
    <text evidence="6">The sequence shown here is derived from an EMBL/GenBank/DDBJ whole genome shotgun (WGS) entry which is preliminary data.</text>
</comment>
<evidence type="ECO:0000256" key="1">
    <source>
        <dbReference type="ARBA" id="ARBA00022614"/>
    </source>
</evidence>